<dbReference type="RefSeq" id="WP_109678164.1">
    <property type="nucleotide sequence ID" value="NZ_QGDT01000023.1"/>
</dbReference>
<evidence type="ECO:0000256" key="1">
    <source>
        <dbReference type="SAM" id="Coils"/>
    </source>
</evidence>
<evidence type="ECO:0000313" key="3">
    <source>
        <dbReference type="Proteomes" id="UP000245880"/>
    </source>
</evidence>
<accession>A0A316A7F1</accession>
<keyword evidence="3" id="KW-1185">Reference proteome</keyword>
<organism evidence="2 3">
    <name type="scientific">Dyadobacter jejuensis</name>
    <dbReference type="NCBI Taxonomy" id="1082580"/>
    <lineage>
        <taxon>Bacteria</taxon>
        <taxon>Pseudomonadati</taxon>
        <taxon>Bacteroidota</taxon>
        <taxon>Cytophagia</taxon>
        <taxon>Cytophagales</taxon>
        <taxon>Spirosomataceae</taxon>
        <taxon>Dyadobacter</taxon>
    </lineage>
</organism>
<feature type="coiled-coil region" evidence="1">
    <location>
        <begin position="82"/>
        <end position="112"/>
    </location>
</feature>
<proteinExistence type="predicted"/>
<comment type="caution">
    <text evidence="2">The sequence shown here is derived from an EMBL/GenBank/DDBJ whole genome shotgun (WGS) entry which is preliminary data.</text>
</comment>
<name>A0A316A7F1_9BACT</name>
<dbReference type="EMBL" id="QGDT01000023">
    <property type="protein sequence ID" value="PWJ53392.1"/>
    <property type="molecule type" value="Genomic_DNA"/>
</dbReference>
<reference evidence="2 3" key="1">
    <citation type="submission" date="2018-03" db="EMBL/GenBank/DDBJ databases">
        <title>Genomic Encyclopedia of Archaeal and Bacterial Type Strains, Phase II (KMG-II): from individual species to whole genera.</title>
        <authorList>
            <person name="Goeker M."/>
        </authorList>
    </citation>
    <scope>NUCLEOTIDE SEQUENCE [LARGE SCALE GENOMIC DNA]</scope>
    <source>
        <strain evidence="2 3">DSM 100346</strain>
    </source>
</reference>
<sequence>MKIITPREKELSNQVVNFLRKRKLIPPISLERELNLSLNSINRSVKNDNVFISSNNIFNIIEYLVLYGINIFGEPITKGNFLEFKTNQLSIIRSQREEIKEERKKARQTTGK</sequence>
<evidence type="ECO:0000313" key="2">
    <source>
        <dbReference type="EMBL" id="PWJ53392.1"/>
    </source>
</evidence>
<dbReference type="Proteomes" id="UP000245880">
    <property type="component" value="Unassembled WGS sequence"/>
</dbReference>
<protein>
    <submittedName>
        <fullName evidence="2">Uncharacterized protein</fullName>
    </submittedName>
</protein>
<dbReference type="AlphaFoldDB" id="A0A316A7F1"/>
<keyword evidence="1" id="KW-0175">Coiled coil</keyword>
<gene>
    <name evidence="2" type="ORF">CLV98_1235</name>
</gene>